<comment type="caution">
    <text evidence="1">The sequence shown here is derived from an EMBL/GenBank/DDBJ whole genome shotgun (WGS) entry which is preliminary data.</text>
</comment>
<proteinExistence type="predicted"/>
<dbReference type="RefSeq" id="WP_183570704.1">
    <property type="nucleotide sequence ID" value="NZ_JACHOP010000013.1"/>
</dbReference>
<evidence type="ECO:0000313" key="1">
    <source>
        <dbReference type="EMBL" id="MBB5758349.1"/>
    </source>
</evidence>
<evidence type="ECO:0000313" key="2">
    <source>
        <dbReference type="Proteomes" id="UP000583454"/>
    </source>
</evidence>
<organism evidence="1 2">
    <name type="scientific">Methylorubrum rhodinum</name>
    <dbReference type="NCBI Taxonomy" id="29428"/>
    <lineage>
        <taxon>Bacteria</taxon>
        <taxon>Pseudomonadati</taxon>
        <taxon>Pseudomonadota</taxon>
        <taxon>Alphaproteobacteria</taxon>
        <taxon>Hyphomicrobiales</taxon>
        <taxon>Methylobacteriaceae</taxon>
        <taxon>Methylorubrum</taxon>
    </lineage>
</organism>
<dbReference type="AlphaFoldDB" id="A0A840ZK28"/>
<reference evidence="1 2" key="1">
    <citation type="submission" date="2020-08" db="EMBL/GenBank/DDBJ databases">
        <title>Genomic Encyclopedia of Type Strains, Phase IV (KMG-IV): sequencing the most valuable type-strain genomes for metagenomic binning, comparative biology and taxonomic classification.</title>
        <authorList>
            <person name="Goeker M."/>
        </authorList>
    </citation>
    <scope>NUCLEOTIDE SEQUENCE [LARGE SCALE GENOMIC DNA]</scope>
    <source>
        <strain evidence="1 2">DSM 2163</strain>
    </source>
</reference>
<keyword evidence="2" id="KW-1185">Reference proteome</keyword>
<sequence>MSAVVIAECGRETRTAFVAERDANGDERTEAAASIIAGFRVGGYVLATGPMPDGDVAPALWPFPLSETLDIHTQIAGFQRRMGGGPNSPRAAMFKAIRGTVRTVTPSEIDAYLGRLPAEPVKPTRRRASPPARPNAPIQLAFF</sequence>
<protein>
    <submittedName>
        <fullName evidence="1">Uncharacterized protein</fullName>
    </submittedName>
</protein>
<dbReference type="EMBL" id="JACHOP010000013">
    <property type="protein sequence ID" value="MBB5758349.1"/>
    <property type="molecule type" value="Genomic_DNA"/>
</dbReference>
<gene>
    <name evidence="1" type="ORF">HNR00_003069</name>
</gene>
<name>A0A840ZK28_9HYPH</name>
<accession>A0A840ZK28</accession>
<dbReference type="Proteomes" id="UP000583454">
    <property type="component" value="Unassembled WGS sequence"/>
</dbReference>